<dbReference type="Pfam" id="PF00933">
    <property type="entry name" value="Glyco_hydro_3"/>
    <property type="match status" value="1"/>
</dbReference>
<dbReference type="InterPro" id="IPR002772">
    <property type="entry name" value="Glyco_hydro_3_C"/>
</dbReference>
<keyword evidence="9 11" id="KW-0326">Glycosidase</keyword>
<evidence type="ECO:0000256" key="6">
    <source>
        <dbReference type="ARBA" id="ARBA00022801"/>
    </source>
</evidence>
<dbReference type="SUPFAM" id="SSF51445">
    <property type="entry name" value="(Trans)glycosidases"/>
    <property type="match status" value="1"/>
</dbReference>
<dbReference type="GO" id="GO:0008422">
    <property type="term" value="F:beta-glucosidase activity"/>
    <property type="evidence" value="ECO:0007669"/>
    <property type="project" value="UniProtKB-EC"/>
</dbReference>
<feature type="compositionally biased region" description="Pro residues" evidence="12">
    <location>
        <begin position="1026"/>
        <end position="1036"/>
    </location>
</feature>
<dbReference type="PRINTS" id="PR00133">
    <property type="entry name" value="GLHYDRLASE3"/>
</dbReference>
<dbReference type="FunFam" id="3.20.20.300:FF:000002">
    <property type="entry name" value="Probable beta-glucosidase"/>
    <property type="match status" value="1"/>
</dbReference>
<evidence type="ECO:0000256" key="1">
    <source>
        <dbReference type="ARBA" id="ARBA00000448"/>
    </source>
</evidence>
<feature type="compositionally biased region" description="Low complexity" evidence="12">
    <location>
        <begin position="968"/>
        <end position="979"/>
    </location>
</feature>
<feature type="compositionally biased region" description="Pro residues" evidence="12">
    <location>
        <begin position="1008"/>
        <end position="1019"/>
    </location>
</feature>
<dbReference type="PROSITE" id="PS00775">
    <property type="entry name" value="GLYCOSYL_HYDROL_F3"/>
    <property type="match status" value="1"/>
</dbReference>
<evidence type="ECO:0000259" key="14">
    <source>
        <dbReference type="SMART" id="SM01217"/>
    </source>
</evidence>
<keyword evidence="15" id="KW-1185">Reference proteome</keyword>
<evidence type="ECO:0000256" key="9">
    <source>
        <dbReference type="ARBA" id="ARBA00023295"/>
    </source>
</evidence>
<evidence type="ECO:0000256" key="8">
    <source>
        <dbReference type="ARBA" id="ARBA00023277"/>
    </source>
</evidence>
<evidence type="ECO:0000256" key="11">
    <source>
        <dbReference type="RuleBase" id="RU361161"/>
    </source>
</evidence>
<keyword evidence="7" id="KW-0325">Glycoprotein</keyword>
<dbReference type="Pfam" id="PF14310">
    <property type="entry name" value="Fn3-like"/>
    <property type="match status" value="1"/>
</dbReference>
<name>A0A6J3LR36_9PEZI</name>
<feature type="compositionally biased region" description="Polar residues" evidence="12">
    <location>
        <begin position="919"/>
        <end position="942"/>
    </location>
</feature>
<dbReference type="PANTHER" id="PTHR42715">
    <property type="entry name" value="BETA-GLUCOSIDASE"/>
    <property type="match status" value="1"/>
</dbReference>
<dbReference type="Gene3D" id="3.40.50.1700">
    <property type="entry name" value="Glycoside hydrolase family 3 C-terminal domain"/>
    <property type="match status" value="1"/>
</dbReference>
<dbReference type="InterPro" id="IPR036962">
    <property type="entry name" value="Glyco_hydro_3_N_sf"/>
</dbReference>
<dbReference type="GO" id="GO:0030245">
    <property type="term" value="P:cellulose catabolic process"/>
    <property type="evidence" value="ECO:0007669"/>
    <property type="project" value="UniProtKB-UniPathway"/>
</dbReference>
<reference evidence="16" key="2">
    <citation type="submission" date="2020-04" db="EMBL/GenBank/DDBJ databases">
        <authorList>
            <consortium name="NCBI Genome Project"/>
        </authorList>
    </citation>
    <scope>NUCLEOTIDE SEQUENCE</scope>
    <source>
        <strain evidence="16">CBS 342.82</strain>
    </source>
</reference>
<evidence type="ECO:0000256" key="5">
    <source>
        <dbReference type="ARBA" id="ARBA00022729"/>
    </source>
</evidence>
<evidence type="ECO:0000256" key="10">
    <source>
        <dbReference type="ARBA" id="ARBA00023326"/>
    </source>
</evidence>
<dbReference type="InterPro" id="IPR017853">
    <property type="entry name" value="GH"/>
</dbReference>
<evidence type="ECO:0000256" key="4">
    <source>
        <dbReference type="ARBA" id="ARBA00012744"/>
    </source>
</evidence>
<reference evidence="16" key="3">
    <citation type="submission" date="2025-08" db="UniProtKB">
        <authorList>
            <consortium name="RefSeq"/>
        </authorList>
    </citation>
    <scope>IDENTIFICATION</scope>
    <source>
        <strain evidence="16">CBS 342.82</strain>
    </source>
</reference>
<dbReference type="UniPathway" id="UPA00696"/>
<evidence type="ECO:0000256" key="13">
    <source>
        <dbReference type="SAM" id="SignalP"/>
    </source>
</evidence>
<dbReference type="RefSeq" id="XP_033455331.1">
    <property type="nucleotide sequence ID" value="XM_033606010.1"/>
</dbReference>
<feature type="compositionally biased region" description="Basic residues" evidence="12">
    <location>
        <begin position="956"/>
        <end position="967"/>
    </location>
</feature>
<dbReference type="PANTHER" id="PTHR42715:SF29">
    <property type="entry name" value="BETA-GLUCOSIDASE A-RELATED"/>
    <property type="match status" value="1"/>
</dbReference>
<dbReference type="Gene3D" id="3.20.20.300">
    <property type="entry name" value="Glycoside hydrolase, family 3, N-terminal domain"/>
    <property type="match status" value="1"/>
</dbReference>
<comment type="pathway">
    <text evidence="2 11">Glycan metabolism; cellulose degradation.</text>
</comment>
<organism evidence="16">
    <name type="scientific">Dissoconium aciculare CBS 342.82</name>
    <dbReference type="NCBI Taxonomy" id="1314786"/>
    <lineage>
        <taxon>Eukaryota</taxon>
        <taxon>Fungi</taxon>
        <taxon>Dikarya</taxon>
        <taxon>Ascomycota</taxon>
        <taxon>Pezizomycotina</taxon>
        <taxon>Dothideomycetes</taxon>
        <taxon>Dothideomycetidae</taxon>
        <taxon>Mycosphaerellales</taxon>
        <taxon>Dissoconiaceae</taxon>
        <taxon>Dissoconium</taxon>
    </lineage>
</organism>
<evidence type="ECO:0000256" key="2">
    <source>
        <dbReference type="ARBA" id="ARBA00004987"/>
    </source>
</evidence>
<dbReference type="OrthoDB" id="416222at2759"/>
<reference evidence="16" key="1">
    <citation type="submission" date="2020-01" db="EMBL/GenBank/DDBJ databases">
        <authorList>
            <consortium name="DOE Joint Genome Institute"/>
            <person name="Haridas S."/>
            <person name="Albert R."/>
            <person name="Binder M."/>
            <person name="Bloem J."/>
            <person name="Labutti K."/>
            <person name="Salamov A."/>
            <person name="Andreopoulos B."/>
            <person name="Baker S.E."/>
            <person name="Barry K."/>
            <person name="Bills G."/>
            <person name="Bluhm B.H."/>
            <person name="Cannon C."/>
            <person name="Castanera R."/>
            <person name="Culley D.E."/>
            <person name="Daum C."/>
            <person name="Ezra D."/>
            <person name="Gonzalez J.B."/>
            <person name="Henrissat B."/>
            <person name="Kuo A."/>
            <person name="Liang C."/>
            <person name="Lipzen A."/>
            <person name="Lutzoni F."/>
            <person name="Magnuson J."/>
            <person name="Mondo S."/>
            <person name="Nolan M."/>
            <person name="Ohm R."/>
            <person name="Pangilinan J."/>
            <person name="Park H.-J."/>
            <person name="Ramirez L."/>
            <person name="Alfaro M."/>
            <person name="Sun H."/>
            <person name="Tritt A."/>
            <person name="Yoshinaga Y."/>
            <person name="Zwiers L.-H."/>
            <person name="Turgeon B.G."/>
            <person name="Goodwin S.B."/>
            <person name="Spatafora J.W."/>
            <person name="Crous P.W."/>
            <person name="Grigoriev I.V."/>
        </authorList>
    </citation>
    <scope>NUCLEOTIDE SEQUENCE</scope>
    <source>
        <strain evidence="16">CBS 342.82</strain>
    </source>
</reference>
<feature type="signal peptide" evidence="13">
    <location>
        <begin position="1"/>
        <end position="21"/>
    </location>
</feature>
<evidence type="ECO:0000256" key="7">
    <source>
        <dbReference type="ARBA" id="ARBA00023180"/>
    </source>
</evidence>
<dbReference type="Proteomes" id="UP000504637">
    <property type="component" value="Unplaced"/>
</dbReference>
<keyword evidence="6 11" id="KW-0378">Hydrolase</keyword>
<dbReference type="SMART" id="SM01217">
    <property type="entry name" value="Fn3_like"/>
    <property type="match status" value="1"/>
</dbReference>
<sequence length="1036" mass="109679">MVSSLTSALVAALLPATAVFAQTNPGAQTNQTSPPRYPSPWSSGLGDWADAHARAVAFVSQLTLTEKVNLTTGVGWEGEKCVGNNGAIPRLGFKALCMQDSPLGVRFADFSSAYPAGVTIAATWDRELFRRRGHDMGTEHRRKGVDVQLGPVVGPIGRSPEGGRNWEGFSPDPVLSGIAVAETVKGIQGAGVIACTKHFIGNEQEHYRQGPPPGYLKAAISSNIDDVTMHELYMWPFADAVRAGTGSIMCSYNQVNNSYACQNSYMQNELLKNELGFQGFIMSDWQAQHSGVSSALAGLDMTMPGDVTFDSRTSYWGANLTIAVLNGTVPQWRLDDMAVRIVAAWYYVDRESNQVPDAPNFSSWTTDTFGFRHAFAQERYELVNHHVDTYSDHVDDIREFAAKGTVLLKNTNNALPLTGKEQLTAVFGSDAGEAQYGPNGCSDRGCDNGTLAMGWGSGTANFPYLVTPLEAIKTEALQNRKAVESVLDDYAYSQASALARRAAEVDGVCLVFANSDGGEGYIIVDGNEGDRNNLTLWHDGDTLIKKVADACNNTVVVLHTIGPVLLTAWYDHPNVTAIVWAGLPGQESGNALTDVLYGRVNPAAKSPFTWGATRESYGTDLIYTPNNGVNAPQDNFVEGVFIDYRAFDKSNTSPIYEFGYGLSYTTFSYSNLQINAHPVPAYTPSSARTAPAPTYGTINNSSAAYLFPADFPGKINAYVYPFLNSTDLAASSGDPNYGVAYSWPDKSYDSSAQPILAAGSSVAPGGNERLYDVLFTVSATVTNTGSKYSGDEVAQVYVSLGGPNDPKVVLRGFEKVRDIAPGASATFSVDITRRDVSNWDTVSQNWVISSYPKTVYVGSSSRKLPLSGALVFGAPSTGGGGNNGGGYTHGSGGAPSSTGASTGGAVHPTGYTTPVHPTGYTSPAHPTTGTGKPSTMKTASSGHGSGPATHPSKSAPHPHPHSPKPHHSSPSPAASANPETHPHPPPPYHTKPSATTTTSCAPTAPGGYAPPPPPPPPAEKPSGYAQPPPPAPNHYA</sequence>
<dbReference type="InterPro" id="IPR019800">
    <property type="entry name" value="Glyco_hydro_3_AS"/>
</dbReference>
<comment type="catalytic activity">
    <reaction evidence="1 11">
        <text>Hydrolysis of terminal, non-reducing beta-D-glucosyl residues with release of beta-D-glucose.</text>
        <dbReference type="EC" id="3.2.1.21"/>
    </reaction>
</comment>
<keyword evidence="8 11" id="KW-0119">Carbohydrate metabolism</keyword>
<dbReference type="Gene3D" id="2.60.40.10">
    <property type="entry name" value="Immunoglobulins"/>
    <property type="match status" value="1"/>
</dbReference>
<dbReference type="SUPFAM" id="SSF52279">
    <property type="entry name" value="Beta-D-glucan exohydrolase, C-terminal domain"/>
    <property type="match status" value="1"/>
</dbReference>
<feature type="compositionally biased region" description="Low complexity" evidence="12">
    <location>
        <begin position="990"/>
        <end position="1007"/>
    </location>
</feature>
<evidence type="ECO:0000313" key="16">
    <source>
        <dbReference type="RefSeq" id="XP_033455331.1"/>
    </source>
</evidence>
<feature type="compositionally biased region" description="Low complexity" evidence="12">
    <location>
        <begin position="894"/>
        <end position="905"/>
    </location>
</feature>
<dbReference type="InterPro" id="IPR001764">
    <property type="entry name" value="Glyco_hydro_3_N"/>
</dbReference>
<gene>
    <name evidence="16" type="ORF">K489DRAFT_385083</name>
</gene>
<evidence type="ECO:0000256" key="12">
    <source>
        <dbReference type="SAM" id="MobiDB-lite"/>
    </source>
</evidence>
<feature type="compositionally biased region" description="Gly residues" evidence="12">
    <location>
        <begin position="882"/>
        <end position="893"/>
    </location>
</feature>
<feature type="chain" id="PRO_5026996788" description="beta-glucosidase" evidence="13">
    <location>
        <begin position="22"/>
        <end position="1036"/>
    </location>
</feature>
<feature type="region of interest" description="Disordered" evidence="12">
    <location>
        <begin position="882"/>
        <end position="1036"/>
    </location>
</feature>
<dbReference type="FunFam" id="3.40.50.1700:FF:000003">
    <property type="entry name" value="Probable beta-glucosidase"/>
    <property type="match status" value="1"/>
</dbReference>
<feature type="domain" description="Fibronectin type III-like" evidence="14">
    <location>
        <begin position="792"/>
        <end position="861"/>
    </location>
</feature>
<keyword evidence="10 11" id="KW-0624">Polysaccharide degradation</keyword>
<evidence type="ECO:0000256" key="3">
    <source>
        <dbReference type="ARBA" id="ARBA00005336"/>
    </source>
</evidence>
<dbReference type="EC" id="3.2.1.21" evidence="4 11"/>
<keyword evidence="5 13" id="KW-0732">Signal</keyword>
<dbReference type="InterPro" id="IPR036881">
    <property type="entry name" value="Glyco_hydro_3_C_sf"/>
</dbReference>
<protein>
    <recommendedName>
        <fullName evidence="4 11">beta-glucosidase</fullName>
        <ecNumber evidence="4 11">3.2.1.21</ecNumber>
    </recommendedName>
</protein>
<dbReference type="GeneID" id="54363810"/>
<dbReference type="InterPro" id="IPR026891">
    <property type="entry name" value="Fn3-like"/>
</dbReference>
<accession>A0A6J3LR36</accession>
<proteinExistence type="inferred from homology"/>
<dbReference type="Pfam" id="PF01915">
    <property type="entry name" value="Glyco_hydro_3_C"/>
    <property type="match status" value="1"/>
</dbReference>
<dbReference type="InterPro" id="IPR050288">
    <property type="entry name" value="Cellulose_deg_GH3"/>
</dbReference>
<dbReference type="InterPro" id="IPR013783">
    <property type="entry name" value="Ig-like_fold"/>
</dbReference>
<dbReference type="AlphaFoldDB" id="A0A6J3LR36"/>
<comment type="similarity">
    <text evidence="3 11">Belongs to the glycosyl hydrolase 3 family.</text>
</comment>
<evidence type="ECO:0000313" key="15">
    <source>
        <dbReference type="Proteomes" id="UP000504637"/>
    </source>
</evidence>